<protein>
    <submittedName>
        <fullName evidence="1">Uncharacterized protein</fullName>
    </submittedName>
</protein>
<keyword evidence="2" id="KW-1185">Reference proteome</keyword>
<dbReference type="SUPFAM" id="SSF48695">
    <property type="entry name" value="Multiheme cytochromes"/>
    <property type="match status" value="1"/>
</dbReference>
<dbReference type="EMBL" id="WPHG01000004">
    <property type="protein sequence ID" value="MVA99162.1"/>
    <property type="molecule type" value="Genomic_DNA"/>
</dbReference>
<dbReference type="RefSeq" id="WP_156714113.1">
    <property type="nucleotide sequence ID" value="NZ_WPHG01000004.1"/>
</dbReference>
<dbReference type="Proteomes" id="UP000463224">
    <property type="component" value="Unassembled WGS sequence"/>
</dbReference>
<dbReference type="InterPro" id="IPR036280">
    <property type="entry name" value="Multihaem_cyt_sf"/>
</dbReference>
<evidence type="ECO:0000313" key="2">
    <source>
        <dbReference type="Proteomes" id="UP000463224"/>
    </source>
</evidence>
<evidence type="ECO:0000313" key="1">
    <source>
        <dbReference type="EMBL" id="MVA99162.1"/>
    </source>
</evidence>
<name>A0A844QI43_9HYPH</name>
<gene>
    <name evidence="1" type="ORF">GN330_18090</name>
</gene>
<sequence>MPIPADTSADSKFFTAQTTCDKPPILDISRGGIGQCVPNSRLQVRQVQQQNVDQKDWPYYALLCRNYKYRSLAQEKVKPEYDDIAMVVYSPVNKKTCFFQRLSDPNLSAFNVSDSAFAPQQAIPGTDIPSPFEVGADAFWDKPSVVEQINCAQCHDANPYVRTPYAYQVTIDKADSLPRRSSGEAYEIVALDHFGASWKQYHGYFDIQPRKSGEEGACVACHSLGLGNSSGSFTDYSAGALAPSQLDTGEFDDTHWMPPRAKQSSWSKNYDSSVKKVQACNATPNAKGCNKKMLH</sequence>
<dbReference type="AlphaFoldDB" id="A0A844QI43"/>
<comment type="caution">
    <text evidence="1">The sequence shown here is derived from an EMBL/GenBank/DDBJ whole genome shotgun (WGS) entry which is preliminary data.</text>
</comment>
<accession>A0A844QI43</accession>
<organism evidence="1 2">
    <name type="scientific">Nitratireductor arenosus</name>
    <dbReference type="NCBI Taxonomy" id="2682096"/>
    <lineage>
        <taxon>Bacteria</taxon>
        <taxon>Pseudomonadati</taxon>
        <taxon>Pseudomonadota</taxon>
        <taxon>Alphaproteobacteria</taxon>
        <taxon>Hyphomicrobiales</taxon>
        <taxon>Phyllobacteriaceae</taxon>
        <taxon>Nitratireductor</taxon>
    </lineage>
</organism>
<reference evidence="1 2" key="1">
    <citation type="submission" date="2019-12" db="EMBL/GenBank/DDBJ databases">
        <title>Nitratireductor arenosus sp. nov., Isolated from sea sand, Jeju island, South Korea.</title>
        <authorList>
            <person name="Kim W."/>
        </authorList>
    </citation>
    <scope>NUCLEOTIDE SEQUENCE [LARGE SCALE GENOMIC DNA]</scope>
    <source>
        <strain evidence="1 2">CAU 1489</strain>
    </source>
</reference>
<proteinExistence type="predicted"/>